<evidence type="ECO:0000313" key="5">
    <source>
        <dbReference type="EMBL" id="KAG6384815.1"/>
    </source>
</evidence>
<dbReference type="AlphaFoldDB" id="A0A8X8VYP2"/>
<name>A0A8X8VYP2_SALSN</name>
<organism evidence="5">
    <name type="scientific">Salvia splendens</name>
    <name type="common">Scarlet sage</name>
    <dbReference type="NCBI Taxonomy" id="180675"/>
    <lineage>
        <taxon>Eukaryota</taxon>
        <taxon>Viridiplantae</taxon>
        <taxon>Streptophyta</taxon>
        <taxon>Embryophyta</taxon>
        <taxon>Tracheophyta</taxon>
        <taxon>Spermatophyta</taxon>
        <taxon>Magnoliopsida</taxon>
        <taxon>eudicotyledons</taxon>
        <taxon>Gunneridae</taxon>
        <taxon>Pentapetalae</taxon>
        <taxon>asterids</taxon>
        <taxon>lamiids</taxon>
        <taxon>Lamiales</taxon>
        <taxon>Lamiaceae</taxon>
        <taxon>Nepetoideae</taxon>
        <taxon>Mentheae</taxon>
        <taxon>Salviinae</taxon>
        <taxon>Salvia</taxon>
        <taxon>Salvia subgen. Calosphace</taxon>
        <taxon>core Calosphace</taxon>
    </lineage>
</organism>
<evidence type="ECO:0000256" key="1">
    <source>
        <dbReference type="SAM" id="Phobius"/>
    </source>
</evidence>
<feature type="domain" description="NAC" evidence="4">
    <location>
        <begin position="726"/>
        <end position="862"/>
    </location>
</feature>
<feature type="chain" id="PRO_5036474915" description="Protein kinase domain-containing protein" evidence="2">
    <location>
        <begin position="20"/>
        <end position="991"/>
    </location>
</feature>
<dbReference type="GO" id="GO:0005524">
    <property type="term" value="F:ATP binding"/>
    <property type="evidence" value="ECO:0007669"/>
    <property type="project" value="InterPro"/>
</dbReference>
<keyword evidence="2" id="KW-0732">Signal</keyword>
<evidence type="ECO:0000259" key="4">
    <source>
        <dbReference type="PROSITE" id="PS51005"/>
    </source>
</evidence>
<evidence type="ECO:0000259" key="3">
    <source>
        <dbReference type="PROSITE" id="PS50011"/>
    </source>
</evidence>
<dbReference type="InterPro" id="IPR008271">
    <property type="entry name" value="Ser/Thr_kinase_AS"/>
</dbReference>
<feature type="domain" description="Protein kinase" evidence="3">
    <location>
        <begin position="281"/>
        <end position="682"/>
    </location>
</feature>
<accession>A0A8X8VYP2</accession>
<dbReference type="GO" id="GO:0003677">
    <property type="term" value="F:DNA binding"/>
    <property type="evidence" value="ECO:0007669"/>
    <property type="project" value="InterPro"/>
</dbReference>
<evidence type="ECO:0000313" key="6">
    <source>
        <dbReference type="Proteomes" id="UP000298416"/>
    </source>
</evidence>
<feature type="signal peptide" evidence="2">
    <location>
        <begin position="1"/>
        <end position="19"/>
    </location>
</feature>
<gene>
    <name evidence="5" type="ORF">SASPL_153634</name>
</gene>
<dbReference type="InterPro" id="IPR045272">
    <property type="entry name" value="ANXUR1/2-like"/>
</dbReference>
<comment type="caution">
    <text evidence="5">The sequence shown here is derived from an EMBL/GenBank/DDBJ whole genome shotgun (WGS) entry which is preliminary data.</text>
</comment>
<dbReference type="InterPro" id="IPR000719">
    <property type="entry name" value="Prot_kinase_dom"/>
</dbReference>
<proteinExistence type="predicted"/>
<keyword evidence="6" id="KW-1185">Reference proteome</keyword>
<evidence type="ECO:0008006" key="7">
    <source>
        <dbReference type="Google" id="ProtNLM"/>
    </source>
</evidence>
<dbReference type="PROSITE" id="PS51005">
    <property type="entry name" value="NAC"/>
    <property type="match status" value="1"/>
</dbReference>
<reference evidence="5" key="1">
    <citation type="submission" date="2018-01" db="EMBL/GenBank/DDBJ databases">
        <authorList>
            <person name="Mao J.F."/>
        </authorList>
    </citation>
    <scope>NUCLEOTIDE SEQUENCE</scope>
    <source>
        <strain evidence="5">Huo1</strain>
        <tissue evidence="5">Leaf</tissue>
    </source>
</reference>
<keyword evidence="1" id="KW-0812">Transmembrane</keyword>
<dbReference type="PANTHER" id="PTHR34590:SF5">
    <property type="entry name" value="OS04G0586500 PROTEIN"/>
    <property type="match status" value="1"/>
</dbReference>
<feature type="transmembrane region" description="Helical" evidence="1">
    <location>
        <begin position="342"/>
        <end position="362"/>
    </location>
</feature>
<dbReference type="PROSITE" id="PS00108">
    <property type="entry name" value="PROTEIN_KINASE_ST"/>
    <property type="match status" value="1"/>
</dbReference>
<dbReference type="FunFam" id="2.60.120.430:FF:000003">
    <property type="entry name" value="FERONIA receptor-like kinase"/>
    <property type="match status" value="1"/>
</dbReference>
<dbReference type="PANTHER" id="PTHR34590">
    <property type="entry name" value="OS03G0124300 PROTEIN-RELATED"/>
    <property type="match status" value="1"/>
</dbReference>
<keyword evidence="1" id="KW-1133">Transmembrane helix</keyword>
<dbReference type="InterPro" id="IPR003441">
    <property type="entry name" value="NAC-dom"/>
</dbReference>
<dbReference type="Pfam" id="PF00069">
    <property type="entry name" value="Pkinase"/>
    <property type="match status" value="1"/>
</dbReference>
<sequence>MLHHTIIIMFLTIFARAAADPRYISIDCGGDAHGGKHWLREDSSTISAVRGDLSTARISRSRFSYSFQLSPGQKFLRLHFHPSSYNGFESSSDLFSVEAGNLPLLANFSASVTASALAVNVVVKQFCVTVEENETLNLVFSPEWGNSYAFVNEIEIISIPCCDGGVALNPIIHVDNSTALERVHYQHVKWGPVSSGDDVASMFGMWSNQPSVREDVEICTNKTWRVSVDAGFKYLVRLHLCEAGLHMDFVLLINGRVALTSADMLQQRRGNRELLWYNNYMVMDEELKQGDISISLHSRHEFLDRHGPLEGFEVFKMSSHRRASPLIQTHSPSWIMLCPLHYFSYITIIFYLHWVIFIVIYLDQKMSQYEFTNEDNKPSSRAKQLVHRFSLAGILGICKYGGVGKGFVDNGREIEGIKPVEIYSKQREKKQLQTVIEQQEIIPVDKHISSGTTSDHLDKLERKSIAFSPQSWKQRSQICIEVIQSLKGLHTGPMIIHNDLKPANILLDDKFVVRLPNFSFTKTLSFSESQSQDSTELIGTPGYIAPELIINGELMRQSNIYSFGVLVLKVLCRSAARKLWSEEDKCTLTTLADRTKVEDIDYDKSQQENMNLIVPNEKTYFDNNHVSGISLSDVWLHSICSTDDFHLRAEHLRRVYKSLYNKNSSVELGLQRQMPQWKVPLVLGEGGFGRVYKSYMDSESDQSFREWQAKPRVLMDSSTGSQKCHRLPGFRFQPNDVELLTYHLKKKLDSTPLDIDLYNYELCDPPKRSSFGANEWFFSSTWGRKSSWGATSRYQKATGMQKPAMPKGMTKCSLMREYILGAARGMHAKEKSVIYRDFKASSILFNELYKAELSALAKEFYKKLNHLKEWQIKLDDLMDSWPSSQQRQMLPEIRLHLADEDYGHYFVGLFNYEPRNLPKWPFFGEQEWFFFFSQRDGKGDTTSGHEKATGMHKPVELKGIKEWVMMLEYMLEDDTNCPHRQYSDTNCLCRN</sequence>
<reference evidence="5" key="2">
    <citation type="submission" date="2020-08" db="EMBL/GenBank/DDBJ databases">
        <title>Plant Genome Project.</title>
        <authorList>
            <person name="Zhang R.-G."/>
        </authorList>
    </citation>
    <scope>NUCLEOTIDE SEQUENCE</scope>
    <source>
        <strain evidence="5">Huo1</strain>
        <tissue evidence="5">Leaf</tissue>
    </source>
</reference>
<protein>
    <recommendedName>
        <fullName evidence="7">Protein kinase domain-containing protein</fullName>
    </recommendedName>
</protein>
<dbReference type="GO" id="GO:0006355">
    <property type="term" value="P:regulation of DNA-templated transcription"/>
    <property type="evidence" value="ECO:0007669"/>
    <property type="project" value="InterPro"/>
</dbReference>
<dbReference type="Proteomes" id="UP000298416">
    <property type="component" value="Unassembled WGS sequence"/>
</dbReference>
<dbReference type="Pfam" id="PF02365">
    <property type="entry name" value="NAM"/>
    <property type="match status" value="1"/>
</dbReference>
<keyword evidence="1" id="KW-0472">Membrane</keyword>
<dbReference type="EMBL" id="PNBA02000022">
    <property type="protein sequence ID" value="KAG6384815.1"/>
    <property type="molecule type" value="Genomic_DNA"/>
</dbReference>
<dbReference type="SMART" id="SM00220">
    <property type="entry name" value="S_TKc"/>
    <property type="match status" value="1"/>
</dbReference>
<evidence type="ECO:0000256" key="2">
    <source>
        <dbReference type="SAM" id="SignalP"/>
    </source>
</evidence>
<dbReference type="PROSITE" id="PS50011">
    <property type="entry name" value="PROTEIN_KINASE_DOM"/>
    <property type="match status" value="1"/>
</dbReference>
<dbReference type="OrthoDB" id="1720310at2759"/>
<dbReference type="GO" id="GO:0004714">
    <property type="term" value="F:transmembrane receptor protein tyrosine kinase activity"/>
    <property type="evidence" value="ECO:0007669"/>
    <property type="project" value="InterPro"/>
</dbReference>